<accession>A0A7W6RZ10</accession>
<protein>
    <recommendedName>
        <fullName evidence="3">DUF2442 domain-containing protein</fullName>
    </recommendedName>
</protein>
<dbReference type="InterPro" id="IPR036782">
    <property type="entry name" value="NE0471-like_N"/>
</dbReference>
<sequence>MSPDAISVTPHPDFTLEVTFATGDRRRFDMRPYLAYPAFAPLAETGLFMKAHVVNGVVTWTDTIDLSPDTLWIKGERVEGNVIG</sequence>
<reference evidence="1 2" key="1">
    <citation type="submission" date="2020-08" db="EMBL/GenBank/DDBJ databases">
        <title>Genome sequencing of Purple Non-Sulfur Bacteria from various extreme environments.</title>
        <authorList>
            <person name="Mayer M."/>
        </authorList>
    </citation>
    <scope>NUCLEOTIDE SEQUENCE [LARGE SCALE GENOMIC DNA]</scope>
    <source>
        <strain evidence="1 2">JA135</strain>
    </source>
</reference>
<dbReference type="SUPFAM" id="SSF143880">
    <property type="entry name" value="NE0471 N-terminal domain-like"/>
    <property type="match status" value="1"/>
</dbReference>
<dbReference type="Proteomes" id="UP000555728">
    <property type="component" value="Unassembled WGS sequence"/>
</dbReference>
<evidence type="ECO:0000313" key="1">
    <source>
        <dbReference type="EMBL" id="MBB4285757.1"/>
    </source>
</evidence>
<keyword evidence="2" id="KW-1185">Reference proteome</keyword>
<evidence type="ECO:0000313" key="2">
    <source>
        <dbReference type="Proteomes" id="UP000555728"/>
    </source>
</evidence>
<comment type="caution">
    <text evidence="1">The sequence shown here is derived from an EMBL/GenBank/DDBJ whole genome shotgun (WGS) entry which is preliminary data.</text>
</comment>
<gene>
    <name evidence="1" type="ORF">GGD88_001477</name>
</gene>
<dbReference type="Pfam" id="PF10387">
    <property type="entry name" value="DUF2442"/>
    <property type="match status" value="1"/>
</dbReference>
<dbReference type="EMBL" id="JACIGI010000009">
    <property type="protein sequence ID" value="MBB4285757.1"/>
    <property type="molecule type" value="Genomic_DNA"/>
</dbReference>
<evidence type="ECO:0008006" key="3">
    <source>
        <dbReference type="Google" id="ProtNLM"/>
    </source>
</evidence>
<dbReference type="InterPro" id="IPR018841">
    <property type="entry name" value="DUF2442"/>
</dbReference>
<dbReference type="AlphaFoldDB" id="A0A7W6RZ10"/>
<dbReference type="RefSeq" id="WP_184433509.1">
    <property type="nucleotide sequence ID" value="NZ_JACIGI010000009.1"/>
</dbReference>
<name>A0A7W6RZ10_9PROT</name>
<proteinExistence type="predicted"/>
<dbReference type="Gene3D" id="3.30.2020.10">
    <property type="entry name" value="NE0471-like N-terminal domain"/>
    <property type="match status" value="1"/>
</dbReference>
<organism evidence="1 2">
    <name type="scientific">Roseospira goensis</name>
    <dbReference type="NCBI Taxonomy" id="391922"/>
    <lineage>
        <taxon>Bacteria</taxon>
        <taxon>Pseudomonadati</taxon>
        <taxon>Pseudomonadota</taxon>
        <taxon>Alphaproteobacteria</taxon>
        <taxon>Rhodospirillales</taxon>
        <taxon>Rhodospirillaceae</taxon>
        <taxon>Roseospira</taxon>
    </lineage>
</organism>